<dbReference type="GO" id="GO:0003677">
    <property type="term" value="F:DNA binding"/>
    <property type="evidence" value="ECO:0007669"/>
    <property type="project" value="InterPro"/>
</dbReference>
<dbReference type="GO" id="GO:0004521">
    <property type="term" value="F:RNA endonuclease activity"/>
    <property type="evidence" value="ECO:0007669"/>
    <property type="project" value="TreeGrafter"/>
</dbReference>
<dbReference type="GO" id="GO:0016787">
    <property type="term" value="F:hydrolase activity"/>
    <property type="evidence" value="ECO:0007669"/>
    <property type="project" value="UniProtKB-KW"/>
</dbReference>
<evidence type="ECO:0000313" key="6">
    <source>
        <dbReference type="EMBL" id="ODR61256.1"/>
    </source>
</evidence>
<keyword evidence="3" id="KW-0255">Endonuclease</keyword>
<dbReference type="RefSeq" id="WP_069154855.1">
    <property type="nucleotide sequence ID" value="NZ_DAWDRA010000011.1"/>
</dbReference>
<name>A0A1E3A0Y2_9FIRM</name>
<proteinExistence type="inferred from homology"/>
<evidence type="ECO:0000313" key="9">
    <source>
        <dbReference type="Proteomes" id="UP000094869"/>
    </source>
</evidence>
<dbReference type="EMBL" id="MCGH01000004">
    <property type="protein sequence ID" value="ODM02309.1"/>
    <property type="molecule type" value="Genomic_DNA"/>
</dbReference>
<dbReference type="Proteomes" id="UP000094067">
    <property type="component" value="Unassembled WGS sequence"/>
</dbReference>
<comment type="caution">
    <text evidence="4">The sequence shown here is derived from an EMBL/GenBank/DDBJ whole genome shotgun (WGS) entry which is preliminary data.</text>
</comment>
<organism evidence="4 7">
    <name type="scientific">Eisenbergiella tayi</name>
    <dbReference type="NCBI Taxonomy" id="1432052"/>
    <lineage>
        <taxon>Bacteria</taxon>
        <taxon>Bacillati</taxon>
        <taxon>Bacillota</taxon>
        <taxon>Clostridia</taxon>
        <taxon>Lachnospirales</taxon>
        <taxon>Lachnospiraceae</taxon>
        <taxon>Eisenbergiella</taxon>
    </lineage>
</organism>
<evidence type="ECO:0000256" key="3">
    <source>
        <dbReference type="PIRNR" id="PIRNR033490"/>
    </source>
</evidence>
<dbReference type="PIRSF" id="PIRSF033490">
    <property type="entry name" value="MazF"/>
    <property type="match status" value="1"/>
</dbReference>
<dbReference type="PANTHER" id="PTHR33988:SF2">
    <property type="entry name" value="ENDORIBONUCLEASE MAZF"/>
    <property type="match status" value="1"/>
</dbReference>
<dbReference type="GO" id="GO:0016075">
    <property type="term" value="P:rRNA catabolic process"/>
    <property type="evidence" value="ECO:0007669"/>
    <property type="project" value="TreeGrafter"/>
</dbReference>
<keyword evidence="3" id="KW-0540">Nuclease</keyword>
<keyword evidence="9" id="KW-1185">Reference proteome</keyword>
<gene>
    <name evidence="4" type="primary">ndoA_2</name>
    <name evidence="5" type="ORF">BEI59_09935</name>
    <name evidence="4" type="ORF">BEI61_05471</name>
    <name evidence="6" type="ORF">BEI63_02230</name>
</gene>
<reference evidence="6 9" key="2">
    <citation type="submission" date="2016-08" db="EMBL/GenBank/DDBJ databases">
        <title>Characterization of Isolates of Eisenbergiella tayi Derived from Blood Cultures, Using Whole Genome Sequencing.</title>
        <authorList>
            <person name="Bernier A.-M."/>
            <person name="Burdz T."/>
            <person name="Wiebe D."/>
            <person name="Bernard K."/>
        </authorList>
    </citation>
    <scope>NUCLEOTIDE SEQUENCE [LARGE SCALE GENOMIC DNA]</scope>
    <source>
        <strain evidence="6 9">NML120146</strain>
    </source>
</reference>
<dbReference type="EMBL" id="MEHD01000007">
    <property type="protein sequence ID" value="ODR61256.1"/>
    <property type="molecule type" value="Genomic_DNA"/>
</dbReference>
<evidence type="ECO:0000313" key="5">
    <source>
        <dbReference type="EMBL" id="ODR53159.1"/>
    </source>
</evidence>
<dbReference type="Proteomes" id="UP000094869">
    <property type="component" value="Unassembled WGS sequence"/>
</dbReference>
<dbReference type="SUPFAM" id="SSF50118">
    <property type="entry name" value="Cell growth inhibitor/plasmid maintenance toxic component"/>
    <property type="match status" value="1"/>
</dbReference>
<dbReference type="Pfam" id="PF02452">
    <property type="entry name" value="PemK_toxin"/>
    <property type="match status" value="1"/>
</dbReference>
<dbReference type="PATRIC" id="fig|1432052.4.peg.6081"/>
<dbReference type="OrthoDB" id="9808744at2"/>
<dbReference type="Proteomes" id="UP000094271">
    <property type="component" value="Unassembled WGS sequence"/>
</dbReference>
<comment type="function">
    <text evidence="3">Toxic component of a type II toxin-antitoxin (TA) system.</text>
</comment>
<accession>A0A1E3A0Y2</accession>
<sequence length="127" mass="13944">MKRELKRGDLYYANLDPVIGSEQGGTRPVLIIQNNVGNRFSPTTIVVAAVTSRTGKAKLPTHVPLSEMADLDKSSILLLEQLRTIDRNRLRGYVGTVDNVKMLEVDQALAVSLGIDIDVRKGGQKDE</sequence>
<dbReference type="EMBL" id="MEHA01000005">
    <property type="protein sequence ID" value="ODR53159.1"/>
    <property type="molecule type" value="Genomic_DNA"/>
</dbReference>
<reference evidence="4 7" key="1">
    <citation type="submission" date="2016-07" db="EMBL/GenBank/DDBJ databases">
        <title>Characterization of isolates of Eisenbergiella tayi derived from blood cultures, using whole genome sequencing.</title>
        <authorList>
            <person name="Burdz T."/>
            <person name="Wiebe D."/>
            <person name="Huynh C."/>
            <person name="Bernard K."/>
        </authorList>
    </citation>
    <scope>NUCLEOTIDE SEQUENCE [LARGE SCALE GENOMIC DNA]</scope>
    <source>
        <strain evidence="4 7">NML 110608</strain>
    </source>
</reference>
<evidence type="ECO:0000313" key="7">
    <source>
        <dbReference type="Proteomes" id="UP000094067"/>
    </source>
</evidence>
<evidence type="ECO:0000313" key="4">
    <source>
        <dbReference type="EMBL" id="ODM02309.1"/>
    </source>
</evidence>
<comment type="similarity">
    <text evidence="1 3">Belongs to the PemK/MazF family.</text>
</comment>
<dbReference type="InterPro" id="IPR003477">
    <property type="entry name" value="PemK-like"/>
</dbReference>
<reference evidence="5 8" key="3">
    <citation type="submission" date="2016-08" db="EMBL/GenBank/DDBJ databases">
        <authorList>
            <person name="Seilhamer J.J."/>
        </authorList>
    </citation>
    <scope>NUCLEOTIDE SEQUENCE [LARGE SCALE GENOMIC DNA]</scope>
    <source>
        <strain evidence="5 8">NML150140-1</strain>
    </source>
</reference>
<dbReference type="Gene3D" id="2.30.30.110">
    <property type="match status" value="1"/>
</dbReference>
<evidence type="ECO:0000256" key="2">
    <source>
        <dbReference type="ARBA" id="ARBA00022649"/>
    </source>
</evidence>
<dbReference type="GO" id="GO:0006402">
    <property type="term" value="P:mRNA catabolic process"/>
    <property type="evidence" value="ECO:0007669"/>
    <property type="project" value="TreeGrafter"/>
</dbReference>
<dbReference type="PANTHER" id="PTHR33988">
    <property type="entry name" value="ENDORIBONUCLEASE MAZF-RELATED"/>
    <property type="match status" value="1"/>
</dbReference>
<evidence type="ECO:0000313" key="8">
    <source>
        <dbReference type="Proteomes" id="UP000094271"/>
    </source>
</evidence>
<protein>
    <recommendedName>
        <fullName evidence="3">mRNA interferase</fullName>
        <ecNumber evidence="3">3.1.-.-</ecNumber>
    </recommendedName>
</protein>
<evidence type="ECO:0000256" key="1">
    <source>
        <dbReference type="ARBA" id="ARBA00007521"/>
    </source>
</evidence>
<dbReference type="AlphaFoldDB" id="A0A1E3A0Y2"/>
<dbReference type="InterPro" id="IPR011067">
    <property type="entry name" value="Plasmid_toxin/cell-grow_inhib"/>
</dbReference>
<keyword evidence="2" id="KW-1277">Toxin-antitoxin system</keyword>
<dbReference type="EC" id="3.1.-.-" evidence="3"/>
<keyword evidence="3 4" id="KW-0378">Hydrolase</keyword>